<evidence type="ECO:0000313" key="3">
    <source>
        <dbReference type="Proteomes" id="UP000275925"/>
    </source>
</evidence>
<evidence type="ECO:0000313" key="2">
    <source>
        <dbReference type="EMBL" id="GBR75724.1"/>
    </source>
</evidence>
<dbReference type="InterPro" id="IPR047767">
    <property type="entry name" value="PSP1-like"/>
</dbReference>
<dbReference type="Pfam" id="PF04468">
    <property type="entry name" value="PSP1"/>
    <property type="match status" value="1"/>
</dbReference>
<dbReference type="PANTHER" id="PTHR43830">
    <property type="entry name" value="PROTEIN PSP1"/>
    <property type="match status" value="1"/>
</dbReference>
<name>A0A388TGE2_9BACT</name>
<dbReference type="PROSITE" id="PS51411">
    <property type="entry name" value="PSP1_C"/>
    <property type="match status" value="1"/>
</dbReference>
<comment type="caution">
    <text evidence="2">The sequence shown here is derived from an EMBL/GenBank/DDBJ whole genome shotgun (WGS) entry which is preliminary data.</text>
</comment>
<dbReference type="AlphaFoldDB" id="A0A388TGE2"/>
<gene>
    <name evidence="2" type="ORF">NO2_0372</name>
</gene>
<dbReference type="InterPro" id="IPR007557">
    <property type="entry name" value="PSP1_C"/>
</dbReference>
<feature type="domain" description="PSP1 C-terminal" evidence="1">
    <location>
        <begin position="66"/>
        <end position="165"/>
    </location>
</feature>
<protein>
    <submittedName>
        <fullName evidence="2">Protein PSP1 superfamily</fullName>
    </submittedName>
</protein>
<reference evidence="2 3" key="1">
    <citation type="journal article" date="2019" name="ISME J.">
        <title>Genome analyses of uncultured TG2/ZB3 bacteria in 'Margulisbacteria' specifically attached to ectosymbiotic spirochetes of protists in the termite gut.</title>
        <authorList>
            <person name="Utami Y.D."/>
            <person name="Kuwahara H."/>
            <person name="Igai K."/>
            <person name="Murakami T."/>
            <person name="Sugaya K."/>
            <person name="Morikawa T."/>
            <person name="Nagura Y."/>
            <person name="Yuki M."/>
            <person name="Deevong P."/>
            <person name="Inoue T."/>
            <person name="Kihara K."/>
            <person name="Lo N."/>
            <person name="Yamada A."/>
            <person name="Ohkuma M."/>
            <person name="Hongoh Y."/>
        </authorList>
    </citation>
    <scope>NUCLEOTIDE SEQUENCE [LARGE SCALE GENOMIC DNA]</scope>
    <source>
        <strain evidence="2">NkOx7-02</strain>
    </source>
</reference>
<dbReference type="PANTHER" id="PTHR43830:SF3">
    <property type="entry name" value="PROTEIN PSP1"/>
    <property type="match status" value="1"/>
</dbReference>
<dbReference type="EMBL" id="BGZO01000006">
    <property type="protein sequence ID" value="GBR75724.1"/>
    <property type="molecule type" value="Genomic_DNA"/>
</dbReference>
<evidence type="ECO:0000259" key="1">
    <source>
        <dbReference type="PROSITE" id="PS51411"/>
    </source>
</evidence>
<dbReference type="NCBIfam" id="NF041131">
    <property type="entry name" value="RicT_YaaT_fam"/>
    <property type="match status" value="1"/>
</dbReference>
<keyword evidence="3" id="KW-1185">Reference proteome</keyword>
<dbReference type="GO" id="GO:0005737">
    <property type="term" value="C:cytoplasm"/>
    <property type="evidence" value="ECO:0007669"/>
    <property type="project" value="TreeGrafter"/>
</dbReference>
<accession>A0A388TGE2</accession>
<sequence length="236" mass="26465">MTAAKFALKLRKHVSSVSFELRLASFFIKHGDLLVAETNRGEELARAVRLPVNSEKRGLHEDIRILHIVRRATAEDLQMTENLSQAEQELLIKANAILARNAPDVKLISVELLFSRKKAFFYYRTLLEEGGDKKRKNSAPRKTNPKEIQRFLHQEMDMAVEVREMGGRSCAYAVGGLGHCGCGLCCTNWLRKPLPVSVKMAKEQNLSVNIPKLSGVCGKLMCCLGYELEEQPAALK</sequence>
<organism evidence="2 3">
    <name type="scientific">Candidatus Termititenax persephonae</name>
    <dbReference type="NCBI Taxonomy" id="2218525"/>
    <lineage>
        <taxon>Bacteria</taxon>
        <taxon>Bacillati</taxon>
        <taxon>Candidatus Margulisiibacteriota</taxon>
        <taxon>Candidatus Termititenacia</taxon>
        <taxon>Candidatus Termititenacales</taxon>
        <taxon>Candidatus Termititenacaceae</taxon>
        <taxon>Candidatus Termititenax</taxon>
    </lineage>
</organism>
<dbReference type="Proteomes" id="UP000275925">
    <property type="component" value="Unassembled WGS sequence"/>
</dbReference>
<proteinExistence type="predicted"/>